<comment type="caution">
    <text evidence="6">The sequence shown here is derived from an EMBL/GenBank/DDBJ whole genome shotgun (WGS) entry which is preliminary data.</text>
</comment>
<keyword evidence="3" id="KW-0547">Nucleotide-binding</keyword>
<dbReference type="InterPro" id="IPR027417">
    <property type="entry name" value="P-loop_NTPase"/>
</dbReference>
<dbReference type="SUPFAM" id="SSF50331">
    <property type="entry name" value="MOP-like"/>
    <property type="match status" value="1"/>
</dbReference>
<dbReference type="InterPro" id="IPR003439">
    <property type="entry name" value="ABC_transporter-like_ATP-bd"/>
</dbReference>
<dbReference type="Gene3D" id="2.40.50.100">
    <property type="match status" value="1"/>
</dbReference>
<evidence type="ECO:0000256" key="2">
    <source>
        <dbReference type="ARBA" id="ARBA00022448"/>
    </source>
</evidence>
<keyword evidence="4 6" id="KW-0067">ATP-binding</keyword>
<dbReference type="InterPro" id="IPR013611">
    <property type="entry name" value="Transp-assoc_OB_typ2"/>
</dbReference>
<dbReference type="PANTHER" id="PTHR42781">
    <property type="entry name" value="SPERMIDINE/PUTRESCINE IMPORT ATP-BINDING PROTEIN POTA"/>
    <property type="match status" value="1"/>
</dbReference>
<protein>
    <submittedName>
        <fullName evidence="6">ABC transporter ATP-binding protein</fullName>
    </submittedName>
</protein>
<evidence type="ECO:0000256" key="3">
    <source>
        <dbReference type="ARBA" id="ARBA00022741"/>
    </source>
</evidence>
<organism evidence="6 7">
    <name type="scientific">Rhodoplanes azumiensis</name>
    <dbReference type="NCBI Taxonomy" id="1897628"/>
    <lineage>
        <taxon>Bacteria</taxon>
        <taxon>Pseudomonadati</taxon>
        <taxon>Pseudomonadota</taxon>
        <taxon>Alphaproteobacteria</taxon>
        <taxon>Hyphomicrobiales</taxon>
        <taxon>Nitrobacteraceae</taxon>
        <taxon>Rhodoplanes</taxon>
    </lineage>
</organism>
<dbReference type="Proteomes" id="UP001597314">
    <property type="component" value="Unassembled WGS sequence"/>
</dbReference>
<keyword evidence="2" id="KW-0813">Transport</keyword>
<gene>
    <name evidence="6" type="ORF">ACFSOX_04860</name>
</gene>
<sequence>MTAGEGAETGVHGARLTVRGAGKTFPGGVVALAPTDLDLPAGEILVLLGPSGCGKTTLLRLVAGLASPDPGGAVLFDGVDVTATPIERRRVGMVFQSYALFPNMTVAENVGYGLKVRGEPRAARAAEVARLLAMVGLEALADRPVDRISGGQRQRVALARAIAIRPKILLLDEPLSALDAALREKLRIELAALLRRFAITAIHVTHDQAEAMAIGDRIAVMREGRIVQRDTPEAIYERPADAFVAGFVGTMNRLPGRLVPGATAEAVHFRPEAVTLGPAGADTIPARVSAATFFGAHRRLSLDVAGHAVEADVPASWRVGVGDTVALTIDPARLHVFPDPEPDPVTSPRPDAC</sequence>
<dbReference type="InterPro" id="IPR017871">
    <property type="entry name" value="ABC_transporter-like_CS"/>
</dbReference>
<dbReference type="Pfam" id="PF00005">
    <property type="entry name" value="ABC_tran"/>
    <property type="match status" value="1"/>
</dbReference>
<dbReference type="InterPro" id="IPR050093">
    <property type="entry name" value="ABC_SmlMolc_Importer"/>
</dbReference>
<dbReference type="Gene3D" id="2.40.50.140">
    <property type="entry name" value="Nucleic acid-binding proteins"/>
    <property type="match status" value="1"/>
</dbReference>
<evidence type="ECO:0000256" key="1">
    <source>
        <dbReference type="ARBA" id="ARBA00005417"/>
    </source>
</evidence>
<dbReference type="RefSeq" id="WP_378476654.1">
    <property type="nucleotide sequence ID" value="NZ_JBHUIW010000003.1"/>
</dbReference>
<dbReference type="InterPro" id="IPR012340">
    <property type="entry name" value="NA-bd_OB-fold"/>
</dbReference>
<evidence type="ECO:0000313" key="6">
    <source>
        <dbReference type="EMBL" id="MFD2181474.1"/>
    </source>
</evidence>
<reference evidence="7" key="1">
    <citation type="journal article" date="2019" name="Int. J. Syst. Evol. Microbiol.">
        <title>The Global Catalogue of Microorganisms (GCM) 10K type strain sequencing project: providing services to taxonomists for standard genome sequencing and annotation.</title>
        <authorList>
            <consortium name="The Broad Institute Genomics Platform"/>
            <consortium name="The Broad Institute Genome Sequencing Center for Infectious Disease"/>
            <person name="Wu L."/>
            <person name="Ma J."/>
        </authorList>
    </citation>
    <scope>NUCLEOTIDE SEQUENCE [LARGE SCALE GENOMIC DNA]</scope>
    <source>
        <strain evidence="7">CGMCC 1.6774</strain>
    </source>
</reference>
<dbReference type="InterPro" id="IPR003593">
    <property type="entry name" value="AAA+_ATPase"/>
</dbReference>
<dbReference type="Pfam" id="PF08402">
    <property type="entry name" value="TOBE_2"/>
    <property type="match status" value="1"/>
</dbReference>
<name>A0ABW5AHU4_9BRAD</name>
<evidence type="ECO:0000259" key="5">
    <source>
        <dbReference type="PROSITE" id="PS50893"/>
    </source>
</evidence>
<accession>A0ABW5AHU4</accession>
<dbReference type="Gene3D" id="3.40.50.300">
    <property type="entry name" value="P-loop containing nucleotide triphosphate hydrolases"/>
    <property type="match status" value="1"/>
</dbReference>
<comment type="similarity">
    <text evidence="1">Belongs to the ABC transporter superfamily.</text>
</comment>
<dbReference type="PANTHER" id="PTHR42781:SF4">
    <property type="entry name" value="SPERMIDINE_PUTRESCINE IMPORT ATP-BINDING PROTEIN POTA"/>
    <property type="match status" value="1"/>
</dbReference>
<dbReference type="SUPFAM" id="SSF52540">
    <property type="entry name" value="P-loop containing nucleoside triphosphate hydrolases"/>
    <property type="match status" value="1"/>
</dbReference>
<dbReference type="SMART" id="SM00382">
    <property type="entry name" value="AAA"/>
    <property type="match status" value="1"/>
</dbReference>
<feature type="domain" description="ABC transporter" evidence="5">
    <location>
        <begin position="16"/>
        <end position="248"/>
    </location>
</feature>
<dbReference type="GO" id="GO:0005524">
    <property type="term" value="F:ATP binding"/>
    <property type="evidence" value="ECO:0007669"/>
    <property type="project" value="UniProtKB-KW"/>
</dbReference>
<keyword evidence="7" id="KW-1185">Reference proteome</keyword>
<evidence type="ECO:0000256" key="4">
    <source>
        <dbReference type="ARBA" id="ARBA00022840"/>
    </source>
</evidence>
<proteinExistence type="inferred from homology"/>
<dbReference type="PROSITE" id="PS50893">
    <property type="entry name" value="ABC_TRANSPORTER_2"/>
    <property type="match status" value="1"/>
</dbReference>
<dbReference type="PROSITE" id="PS00211">
    <property type="entry name" value="ABC_TRANSPORTER_1"/>
    <property type="match status" value="1"/>
</dbReference>
<dbReference type="EMBL" id="JBHUIW010000003">
    <property type="protein sequence ID" value="MFD2181474.1"/>
    <property type="molecule type" value="Genomic_DNA"/>
</dbReference>
<evidence type="ECO:0000313" key="7">
    <source>
        <dbReference type="Proteomes" id="UP001597314"/>
    </source>
</evidence>
<dbReference type="InterPro" id="IPR008995">
    <property type="entry name" value="Mo/tungstate-bd_C_term_dom"/>
</dbReference>